<dbReference type="EMBL" id="BJLJ01000011">
    <property type="protein sequence ID" value="GEA68484.1"/>
    <property type="molecule type" value="Genomic_DNA"/>
</dbReference>
<proteinExistence type="predicted"/>
<accession>A0A4Y3JAV1</accession>
<feature type="domain" description="Phage tail fibre protein N-terminal" evidence="1">
    <location>
        <begin position="1"/>
        <end position="146"/>
    </location>
</feature>
<dbReference type="CDD" id="cd19958">
    <property type="entry name" value="pyocin_knob"/>
    <property type="match status" value="2"/>
</dbReference>
<dbReference type="PANTHER" id="PTHR35191:SF1">
    <property type="entry name" value="PROPHAGE SIDE TAIL FIBER PROTEIN HOMOLOG STFQ-RELATED"/>
    <property type="match status" value="1"/>
</dbReference>
<dbReference type="RefSeq" id="WP_250628818.1">
    <property type="nucleotide sequence ID" value="NZ_BJLJ01000011.1"/>
</dbReference>
<dbReference type="PANTHER" id="PTHR35191">
    <property type="entry name" value="PROPHAGE SIDE TAIL FIBER PROTEIN HOMOLOG STFQ-RELATED"/>
    <property type="match status" value="1"/>
</dbReference>
<protein>
    <recommendedName>
        <fullName evidence="1">Phage tail fibre protein N-terminal domain-containing protein</fullName>
    </recommendedName>
</protein>
<dbReference type="Pfam" id="PF22337">
    <property type="entry name" value="Phage_fiber_rpt"/>
    <property type="match status" value="2"/>
</dbReference>
<dbReference type="InterPro" id="IPR054500">
    <property type="entry name" value="Phage_fiber_rpt"/>
</dbReference>
<dbReference type="Proteomes" id="UP000317717">
    <property type="component" value="Unassembled WGS sequence"/>
</dbReference>
<gene>
    <name evidence="2" type="ORF">PA3_26420</name>
</gene>
<dbReference type="InterPro" id="IPR051934">
    <property type="entry name" value="Phage_Tail_Fiber_Structural"/>
</dbReference>
<evidence type="ECO:0000313" key="2">
    <source>
        <dbReference type="EMBL" id="GEA68484.1"/>
    </source>
</evidence>
<name>A0A4Y3JAV1_ACIPI</name>
<dbReference type="AlphaFoldDB" id="A0A4Y3JAV1"/>
<dbReference type="Pfam" id="PF12571">
    <property type="entry name" value="Phage_tail_fib"/>
    <property type="match status" value="1"/>
</dbReference>
<reference evidence="2 3" key="1">
    <citation type="submission" date="2019-06" db="EMBL/GenBank/DDBJ databases">
        <title>Whole genome shotgun sequence of Acinetobacter pittii NBRC 110514.</title>
        <authorList>
            <person name="Hosoyama A."/>
            <person name="Uohara A."/>
            <person name="Ohji S."/>
            <person name="Ichikawa N."/>
        </authorList>
    </citation>
    <scope>NUCLEOTIDE SEQUENCE [LARGE SCALE GENOMIC DNA]</scope>
    <source>
        <strain evidence="2 3">NBRC 110514</strain>
    </source>
</reference>
<comment type="caution">
    <text evidence="2">The sequence shown here is derived from an EMBL/GenBank/DDBJ whole genome shotgun (WGS) entry which is preliminary data.</text>
</comment>
<evidence type="ECO:0000259" key="1">
    <source>
        <dbReference type="Pfam" id="PF12571"/>
    </source>
</evidence>
<evidence type="ECO:0000313" key="3">
    <source>
        <dbReference type="Proteomes" id="UP000317717"/>
    </source>
</evidence>
<organism evidence="2 3">
    <name type="scientific">Acinetobacter pittii</name>
    <name type="common">Acinetobacter genomosp. 3</name>
    <dbReference type="NCBI Taxonomy" id="48296"/>
    <lineage>
        <taxon>Bacteria</taxon>
        <taxon>Pseudomonadati</taxon>
        <taxon>Pseudomonadota</taxon>
        <taxon>Gammaproteobacteria</taxon>
        <taxon>Moraxellales</taxon>
        <taxon>Moraxellaceae</taxon>
        <taxon>Acinetobacter</taxon>
        <taxon>Acinetobacter calcoaceticus/baumannii complex</taxon>
    </lineage>
</organism>
<sequence>MATYKGILTNNGKALIAGATVSNKINYSHIAVGDGNGSVPVPSETRTTLINEKARIALNVVEINPNNTNQIVCEAIIPSNVGGFYIRELGLYAGNTMVVNASYPPTYKPLADEGGAREINIKLVINIQNAEVIALYLDDSLIYATREWVNKNYIRRNEIVDNLATNDSTKPLSAKQGKNLQDNKLDKTANAVGIELKENRTLKPTQLSQAIQGFFGTLYSDNSTFYCDLITLNGWIDASGGRKNALVFNKTSQSLHHYQADYAGESWAYKKQIAYTDSDITGNAASATKLQNVRKINGVDFDGTQDINIEAPVRFNGTISNLQQIDQALLDGKYTVVEFNVAGLYGYGVLVVFRSGGMCHQVYYPHQAGGTNNATMAMRQAWNVNGNIASWSDWRIVGTQDDSKLPLVGGTVTGNLRVNGIIFSNKIYGESDLWFTSENEQKARRILTGGILASDTYSEANLIPNLGIYAKGAIHTKTGVYADKYFGYNGPATYTGYLDGKLTTPRLINGVAFDASTDINIPPVSFYIPAGADLNKYQKAGLYYQNADVDAAKIANVPQANAFALRVEESAGCSQWLTPYNGGGVVYYRHFYDGTWSTWIKIDPHNIDGNAATATRLQTTRQVSFSGAATGYFNFDGSGNSSCLLTLSNSGVVAGTYSSTIQIPSLTINDKGIITGISQQTIRSATINQSGVVQLADDLTTDDNSKALTAKQGRNLQDNKLDKNENAVGLKMGEDRTLLPTELSPLSLQTFFGTYNSNDSSAFCDFITLNGWIDASGGRKNALVFNKIATGLYHFQADYGSQSWTIKRELAYTDSNISGNAASATKLQNVRKINGVDFDGTQDINIEAPVRFNGTISNLQQLDQALLDGKYTVVEFNVAGLYGYGVLVVFRSGGMCHQVYYPHQAGGTNNATMAMRQAWNVNGNIASWSDWRIVGTQDDSKLPLVGGTVSGNLRVNGIVFSNKVYGDSDLWFTSENEQKGRRILTGGILASDTFSEANLIPNLGIYAKGAIHTKTGVYADKYFGYNGPATYTGYLDGKLTTPRLINGVAFDASTDINIPPVSFYIPAGADLNNYLKTGFYYQDTDAGAAQIANLPQTNAFELRVETSAGSSQWLSPYNGGGVVFYRHYYGGTWSAWIKIDPHNIDGNAATATRLQTARNIALTGAVSGSANFDGSGNITIVTTANNAIGVGQSWSDVTSSRSSNTTYTNTTGKPIQIMVLTPSWNNAGSFDLLVDGVPVVSIGNQDGYNQSKPTSVLISNGSTYRVNGNFQKWSELR</sequence>
<dbReference type="InterPro" id="IPR022225">
    <property type="entry name" value="Phage_tail_fibre_N"/>
</dbReference>